<dbReference type="OrthoDB" id="7549755at2"/>
<evidence type="ECO:0000259" key="5">
    <source>
        <dbReference type="Pfam" id="PF13490"/>
    </source>
</evidence>
<comment type="subcellular location">
    <subcellularLocation>
        <location evidence="1">Membrane</location>
        <topology evidence="1">Single-pass membrane protein</topology>
    </subcellularLocation>
</comment>
<keyword evidence="7" id="KW-1185">Reference proteome</keyword>
<dbReference type="AlphaFoldDB" id="A0A512NAN7"/>
<proteinExistence type="predicted"/>
<dbReference type="InterPro" id="IPR027383">
    <property type="entry name" value="Znf_put"/>
</dbReference>
<dbReference type="InterPro" id="IPR051474">
    <property type="entry name" value="Anti-sigma-K/W_factor"/>
</dbReference>
<keyword evidence="2" id="KW-0812">Transmembrane</keyword>
<evidence type="ECO:0000256" key="4">
    <source>
        <dbReference type="ARBA" id="ARBA00023136"/>
    </source>
</evidence>
<dbReference type="Gene3D" id="1.10.10.1320">
    <property type="entry name" value="Anti-sigma factor, zinc-finger domain"/>
    <property type="match status" value="1"/>
</dbReference>
<dbReference type="Proteomes" id="UP000321058">
    <property type="component" value="Unassembled WGS sequence"/>
</dbReference>
<gene>
    <name evidence="6" type="ORF">RSO01_29670</name>
</gene>
<accession>A0A512NAN7</accession>
<comment type="caution">
    <text evidence="6">The sequence shown here is derived from an EMBL/GenBank/DDBJ whole genome shotgun (WGS) entry which is preliminary data.</text>
</comment>
<organism evidence="6 7">
    <name type="scientific">Reyranella soli</name>
    <dbReference type="NCBI Taxonomy" id="1230389"/>
    <lineage>
        <taxon>Bacteria</taxon>
        <taxon>Pseudomonadati</taxon>
        <taxon>Pseudomonadota</taxon>
        <taxon>Alphaproteobacteria</taxon>
        <taxon>Hyphomicrobiales</taxon>
        <taxon>Reyranellaceae</taxon>
        <taxon>Reyranella</taxon>
    </lineage>
</organism>
<dbReference type="RefSeq" id="WP_147149875.1">
    <property type="nucleotide sequence ID" value="NZ_BKAJ01000045.1"/>
</dbReference>
<evidence type="ECO:0000256" key="3">
    <source>
        <dbReference type="ARBA" id="ARBA00022989"/>
    </source>
</evidence>
<keyword evidence="4" id="KW-0472">Membrane</keyword>
<keyword evidence="3" id="KW-1133">Transmembrane helix</keyword>
<dbReference type="GO" id="GO:0016989">
    <property type="term" value="F:sigma factor antagonist activity"/>
    <property type="evidence" value="ECO:0007669"/>
    <property type="project" value="TreeGrafter"/>
</dbReference>
<name>A0A512NAN7_9HYPH</name>
<dbReference type="EMBL" id="BKAJ01000045">
    <property type="protein sequence ID" value="GEP55801.1"/>
    <property type="molecule type" value="Genomic_DNA"/>
</dbReference>
<sequence>MDCPTCEAMVGAYVDGELSVAESAEFERALEACPDCRRRLEETRMVSGLLRDLPADPAPDLLRAKVERELRAIAGRPRPYPRQHLRWMATAASLIVALGIGWTGATLVSQSGRETDALMAGYLRIAMSDHPVEVASSDRHTVKPWFAGRIDYAPPVHDLTTAGFPLVGGRLDIVDGRKVAVMVYRRNRHWIALTAWPATSAGDAAASVAQRDGFALGDWRHGGFELRAVGDLAPADMKSFVTALDRAVDSDR</sequence>
<dbReference type="PANTHER" id="PTHR37461">
    <property type="entry name" value="ANTI-SIGMA-K FACTOR RSKA"/>
    <property type="match status" value="1"/>
</dbReference>
<reference evidence="6 7" key="1">
    <citation type="submission" date="2019-07" db="EMBL/GenBank/DDBJ databases">
        <title>Whole genome shotgun sequence of Reyranella soli NBRC 108950.</title>
        <authorList>
            <person name="Hosoyama A."/>
            <person name="Uohara A."/>
            <person name="Ohji S."/>
            <person name="Ichikawa N."/>
        </authorList>
    </citation>
    <scope>NUCLEOTIDE SEQUENCE [LARGE SCALE GENOMIC DNA]</scope>
    <source>
        <strain evidence="6 7">NBRC 108950</strain>
    </source>
</reference>
<evidence type="ECO:0000313" key="6">
    <source>
        <dbReference type="EMBL" id="GEP55801.1"/>
    </source>
</evidence>
<feature type="domain" description="Putative zinc-finger" evidence="5">
    <location>
        <begin position="3"/>
        <end position="37"/>
    </location>
</feature>
<dbReference type="InterPro" id="IPR041916">
    <property type="entry name" value="Anti_sigma_zinc_sf"/>
</dbReference>
<evidence type="ECO:0000313" key="7">
    <source>
        <dbReference type="Proteomes" id="UP000321058"/>
    </source>
</evidence>
<evidence type="ECO:0000256" key="1">
    <source>
        <dbReference type="ARBA" id="ARBA00004167"/>
    </source>
</evidence>
<dbReference type="Pfam" id="PF13490">
    <property type="entry name" value="zf-HC2"/>
    <property type="match status" value="1"/>
</dbReference>
<evidence type="ECO:0000256" key="2">
    <source>
        <dbReference type="ARBA" id="ARBA00022692"/>
    </source>
</evidence>
<dbReference type="GO" id="GO:0006417">
    <property type="term" value="P:regulation of translation"/>
    <property type="evidence" value="ECO:0007669"/>
    <property type="project" value="TreeGrafter"/>
</dbReference>
<dbReference type="PANTHER" id="PTHR37461:SF1">
    <property type="entry name" value="ANTI-SIGMA-K FACTOR RSKA"/>
    <property type="match status" value="1"/>
</dbReference>
<dbReference type="GO" id="GO:0016020">
    <property type="term" value="C:membrane"/>
    <property type="evidence" value="ECO:0007669"/>
    <property type="project" value="UniProtKB-SubCell"/>
</dbReference>
<protein>
    <submittedName>
        <fullName evidence="6">Membrane protein</fullName>
    </submittedName>
</protein>